<keyword evidence="3" id="KW-1185">Reference proteome</keyword>
<reference evidence="2 3" key="2">
    <citation type="submission" date="2020-05" db="EMBL/GenBank/DDBJ databases">
        <title>Identification and distribution of gene clusters putatively required for synthesis of sphingolipid metabolism inhibitors in phylogenetically diverse species of the filamentous fungus Fusarium.</title>
        <authorList>
            <person name="Kim H.-S."/>
            <person name="Busman M."/>
            <person name="Brown D.W."/>
            <person name="Divon H."/>
            <person name="Uhlig S."/>
            <person name="Proctor R.H."/>
        </authorList>
    </citation>
    <scope>NUCLEOTIDE SEQUENCE [LARGE SCALE GENOMIC DNA]</scope>
    <source>
        <strain evidence="2 3">NRRL 25331</strain>
    </source>
</reference>
<dbReference type="EMBL" id="JAAQPE010000043">
    <property type="protein sequence ID" value="KAF5689708.1"/>
    <property type="molecule type" value="Genomic_DNA"/>
</dbReference>
<accession>A0A8H5UHI0</accession>
<reference evidence="3" key="1">
    <citation type="journal article" date="2020" name="BMC Genomics">
        <title>Correction to: Identification and distribution of gene clusters required for synthesis of sphingolipid metabolism inhibitors in diverse species of the filamentous fungus Fusarium.</title>
        <authorList>
            <person name="Kim H.S."/>
            <person name="Lohmar J.M."/>
            <person name="Busman M."/>
            <person name="Brown D.W."/>
            <person name="Naumann T.A."/>
            <person name="Divon H.H."/>
            <person name="Lysoe E."/>
            <person name="Uhlig S."/>
            <person name="Proctor R.H."/>
        </authorList>
    </citation>
    <scope>NUCLEOTIDE SEQUENCE [LARGE SCALE GENOMIC DNA]</scope>
    <source>
        <strain evidence="3">NRRL 25331</strain>
    </source>
</reference>
<feature type="region of interest" description="Disordered" evidence="1">
    <location>
        <begin position="417"/>
        <end position="458"/>
    </location>
</feature>
<sequence length="458" mass="50574">MAAAAGQVAATIAKIAIGLVQKEQADQPAEERQSQIMGALNSIQETLKSIQVQQEQLADIEMLHSSLVVIQTWQDGYPSAVENNDTDQIQGYLQAFNSKGAEGAVYNVQNIFDVLTGQDEAGSGESGVTPLVEIWHDQSYHKMYTPAINGAYTFTLKNYLDDFDQALGWAFGLAGFAMTCQIIALQETTDLADNTTTPEEIQNEVEQITSQFTASVTGVFGAAYKQFPAFVKKFKVDYHDQGSKLTNWFRMWRNNTHVKNYTPIAGDQHLINPLMDFPGSGALARAYELYPTPCDDAEGIYPEVEFRFDETAHPLKGFATVYSRDGDLPLMTYNIEGRMGLTTTTDTSYWPSGVDTWFLNIPFNVLPVSSKDSKTTAPAFVLLLTDSANTQEWPWDIGRASPLEYWILRDDGAIQSPWVRTDGGPALPPGQQPTATSPNPDDNGQNQSQWTPDGFSQN</sequence>
<feature type="compositionally biased region" description="Polar residues" evidence="1">
    <location>
        <begin position="432"/>
        <end position="458"/>
    </location>
</feature>
<proteinExistence type="predicted"/>
<gene>
    <name evidence="2" type="ORF">FCIRC_1269</name>
</gene>
<name>A0A8H5UHI0_FUSCI</name>
<organism evidence="2 3">
    <name type="scientific">Fusarium circinatum</name>
    <name type="common">Pitch canker fungus</name>
    <name type="synonym">Gibberella circinata</name>
    <dbReference type="NCBI Taxonomy" id="48490"/>
    <lineage>
        <taxon>Eukaryota</taxon>
        <taxon>Fungi</taxon>
        <taxon>Dikarya</taxon>
        <taxon>Ascomycota</taxon>
        <taxon>Pezizomycotina</taxon>
        <taxon>Sordariomycetes</taxon>
        <taxon>Hypocreomycetidae</taxon>
        <taxon>Hypocreales</taxon>
        <taxon>Nectriaceae</taxon>
        <taxon>Fusarium</taxon>
        <taxon>Fusarium fujikuroi species complex</taxon>
    </lineage>
</organism>
<evidence type="ECO:0000313" key="2">
    <source>
        <dbReference type="EMBL" id="KAF5689708.1"/>
    </source>
</evidence>
<dbReference type="AlphaFoldDB" id="A0A8H5UHI0"/>
<comment type="caution">
    <text evidence="2">The sequence shown here is derived from an EMBL/GenBank/DDBJ whole genome shotgun (WGS) entry which is preliminary data.</text>
</comment>
<evidence type="ECO:0000313" key="3">
    <source>
        <dbReference type="Proteomes" id="UP000572754"/>
    </source>
</evidence>
<dbReference type="Proteomes" id="UP000572754">
    <property type="component" value="Unassembled WGS sequence"/>
</dbReference>
<evidence type="ECO:0000256" key="1">
    <source>
        <dbReference type="SAM" id="MobiDB-lite"/>
    </source>
</evidence>
<protein>
    <submittedName>
        <fullName evidence="2">Uncharacterized protein</fullName>
    </submittedName>
</protein>